<proteinExistence type="predicted"/>
<evidence type="ECO:0000313" key="3">
    <source>
        <dbReference type="Proteomes" id="UP001153709"/>
    </source>
</evidence>
<dbReference type="AlphaFoldDB" id="A0A9N9SVX2"/>
<sequence length="160" mass="17965">MGQHPSKDKFARSASERIDRKEKYPGTIGKERYSGTIGKKGSAKKRADVVQVTQVLTANKLPARAQQNTAAENKKNATLHSSPTTDPKTRRTIFSSKDKKPSTIKGNIMLEIKWKKIIIETIYKTKNSSTRVILFCSVNINNGKYVNKHHKSKVKLNKSP</sequence>
<protein>
    <submittedName>
        <fullName evidence="2">Uncharacterized protein</fullName>
    </submittedName>
</protein>
<accession>A0A9N9SVX2</accession>
<dbReference type="Proteomes" id="UP001153709">
    <property type="component" value="Chromosome 2"/>
</dbReference>
<organism evidence="2 3">
    <name type="scientific">Diabrotica balteata</name>
    <name type="common">Banded cucumber beetle</name>
    <dbReference type="NCBI Taxonomy" id="107213"/>
    <lineage>
        <taxon>Eukaryota</taxon>
        <taxon>Metazoa</taxon>
        <taxon>Ecdysozoa</taxon>
        <taxon>Arthropoda</taxon>
        <taxon>Hexapoda</taxon>
        <taxon>Insecta</taxon>
        <taxon>Pterygota</taxon>
        <taxon>Neoptera</taxon>
        <taxon>Endopterygota</taxon>
        <taxon>Coleoptera</taxon>
        <taxon>Polyphaga</taxon>
        <taxon>Cucujiformia</taxon>
        <taxon>Chrysomeloidea</taxon>
        <taxon>Chrysomelidae</taxon>
        <taxon>Galerucinae</taxon>
        <taxon>Diabroticina</taxon>
        <taxon>Diabroticites</taxon>
        <taxon>Diabrotica</taxon>
    </lineage>
</organism>
<feature type="compositionally biased region" description="Basic and acidic residues" evidence="1">
    <location>
        <begin position="1"/>
        <end position="33"/>
    </location>
</feature>
<keyword evidence="3" id="KW-1185">Reference proteome</keyword>
<name>A0A9N9SVX2_DIABA</name>
<feature type="region of interest" description="Disordered" evidence="1">
    <location>
        <begin position="1"/>
        <end position="44"/>
    </location>
</feature>
<reference evidence="2" key="1">
    <citation type="submission" date="2022-01" db="EMBL/GenBank/DDBJ databases">
        <authorList>
            <person name="King R."/>
        </authorList>
    </citation>
    <scope>NUCLEOTIDE SEQUENCE</scope>
</reference>
<feature type="region of interest" description="Disordered" evidence="1">
    <location>
        <begin position="61"/>
        <end position="100"/>
    </location>
</feature>
<gene>
    <name evidence="2" type="ORF">DIABBA_LOCUS4160</name>
</gene>
<evidence type="ECO:0000313" key="2">
    <source>
        <dbReference type="EMBL" id="CAG9830459.1"/>
    </source>
</evidence>
<evidence type="ECO:0000256" key="1">
    <source>
        <dbReference type="SAM" id="MobiDB-lite"/>
    </source>
</evidence>
<feature type="compositionally biased region" description="Polar residues" evidence="1">
    <location>
        <begin position="65"/>
        <end position="86"/>
    </location>
</feature>
<dbReference type="OrthoDB" id="6744131at2759"/>
<dbReference type="EMBL" id="OU898277">
    <property type="protein sequence ID" value="CAG9830459.1"/>
    <property type="molecule type" value="Genomic_DNA"/>
</dbReference>